<comment type="pathway">
    <text evidence="13">Cell wall biogenesis; peptidoglycan biosynthesis.</text>
</comment>
<dbReference type="GO" id="GO:0046872">
    <property type="term" value="F:metal ion binding"/>
    <property type="evidence" value="ECO:0007669"/>
    <property type="project" value="UniProtKB-KW"/>
</dbReference>
<dbReference type="GO" id="GO:0008360">
    <property type="term" value="P:regulation of cell shape"/>
    <property type="evidence" value="ECO:0007669"/>
    <property type="project" value="UniProtKB-KW"/>
</dbReference>
<dbReference type="GO" id="GO:0008716">
    <property type="term" value="F:D-alanine-D-alanine ligase activity"/>
    <property type="evidence" value="ECO:0007669"/>
    <property type="project" value="UniProtKB-UniRule"/>
</dbReference>
<dbReference type="NCBIfam" id="NF002378">
    <property type="entry name" value="PRK01372.1"/>
    <property type="match status" value="1"/>
</dbReference>
<proteinExistence type="inferred from homology"/>
<dbReference type="GO" id="GO:0005737">
    <property type="term" value="C:cytoplasm"/>
    <property type="evidence" value="ECO:0007669"/>
    <property type="project" value="UniProtKB-SubCell"/>
</dbReference>
<name>A0A918WK68_9BACT</name>
<evidence type="ECO:0000256" key="4">
    <source>
        <dbReference type="ARBA" id="ARBA00012216"/>
    </source>
</evidence>
<evidence type="ECO:0000256" key="11">
    <source>
        <dbReference type="ARBA" id="ARBA00023316"/>
    </source>
</evidence>
<evidence type="ECO:0000256" key="7">
    <source>
        <dbReference type="ARBA" id="ARBA00022741"/>
    </source>
</evidence>
<dbReference type="PROSITE" id="PS50975">
    <property type="entry name" value="ATP_GRASP"/>
    <property type="match status" value="1"/>
</dbReference>
<keyword evidence="10 13" id="KW-0573">Peptidoglycan synthesis</keyword>
<dbReference type="PANTHER" id="PTHR23132:SF23">
    <property type="entry name" value="D-ALANINE--D-ALANINE LIGASE B"/>
    <property type="match status" value="1"/>
</dbReference>
<dbReference type="InterPro" id="IPR013815">
    <property type="entry name" value="ATP_grasp_subdomain_1"/>
</dbReference>
<evidence type="ECO:0000259" key="17">
    <source>
        <dbReference type="PROSITE" id="PS50975"/>
    </source>
</evidence>
<dbReference type="GO" id="GO:0071555">
    <property type="term" value="P:cell wall organization"/>
    <property type="evidence" value="ECO:0007669"/>
    <property type="project" value="UniProtKB-KW"/>
</dbReference>
<gene>
    <name evidence="13 18" type="primary">ddl</name>
    <name evidence="18" type="ORF">GCM10007100_27630</name>
</gene>
<feature type="domain" description="ATP-grasp" evidence="17">
    <location>
        <begin position="101"/>
        <end position="300"/>
    </location>
</feature>
<dbReference type="Proteomes" id="UP000644507">
    <property type="component" value="Unassembled WGS sequence"/>
</dbReference>
<evidence type="ECO:0000256" key="14">
    <source>
        <dbReference type="PIRSR" id="PIRSR039102-1"/>
    </source>
</evidence>
<keyword evidence="8 16" id="KW-0067">ATP-binding</keyword>
<dbReference type="Gene3D" id="3.30.1490.20">
    <property type="entry name" value="ATP-grasp fold, A domain"/>
    <property type="match status" value="1"/>
</dbReference>
<feature type="binding site" evidence="15">
    <location>
        <position position="267"/>
    </location>
    <ligand>
        <name>Mg(2+)</name>
        <dbReference type="ChEBI" id="CHEBI:18420"/>
        <label>2</label>
    </ligand>
</feature>
<keyword evidence="5 13" id="KW-0963">Cytoplasm</keyword>
<evidence type="ECO:0000313" key="18">
    <source>
        <dbReference type="EMBL" id="GHC59047.1"/>
    </source>
</evidence>
<keyword evidence="15" id="KW-0464">Manganese</keyword>
<evidence type="ECO:0000256" key="1">
    <source>
        <dbReference type="ARBA" id="ARBA00001936"/>
    </source>
</evidence>
<dbReference type="RefSeq" id="WP_189570915.1">
    <property type="nucleotide sequence ID" value="NZ_BMXI01000012.1"/>
</dbReference>
<evidence type="ECO:0000256" key="12">
    <source>
        <dbReference type="ARBA" id="ARBA00047614"/>
    </source>
</evidence>
<keyword evidence="7 16" id="KW-0547">Nucleotide-binding</keyword>
<comment type="subcellular location">
    <subcellularLocation>
        <location evidence="2 13">Cytoplasm</location>
    </subcellularLocation>
</comment>
<dbReference type="SUPFAM" id="SSF56059">
    <property type="entry name" value="Glutathione synthetase ATP-binding domain-like"/>
    <property type="match status" value="1"/>
</dbReference>
<comment type="function">
    <text evidence="13">Cell wall formation.</text>
</comment>
<sequence>MDESILIAVLMGGPGSEREVSLASGKAVLQALQEEGLTAVGVDVTDTTPALPENTGLVFNVIHGTFGEDGELQAYLESLGVPYTGAGVEDSRIAFDKALSKAVFLEKEVPTPRSEILDVSGGAKLPSIPVPFVVKPPREGSSVGIEIVKEQAEALPAIERGAKFCDDLLIEEFVEGRELTVGVLDGVALPVVEIIPPDGGSYDFATKYTWLSGQKNASNYICPAEISPEETAIVQAAALKAHESLGIGVYSRVDVLLNYLGNPYVLEANTIPGMTASSLLPMGAKAAGYSFGGLCRRISELSWQQRGVKA</sequence>
<dbReference type="SUPFAM" id="SSF52440">
    <property type="entry name" value="PreATP-grasp domain"/>
    <property type="match status" value="1"/>
</dbReference>
<dbReference type="PIRSF" id="PIRSF039102">
    <property type="entry name" value="Ddl/VanB"/>
    <property type="match status" value="1"/>
</dbReference>
<dbReference type="InterPro" id="IPR016185">
    <property type="entry name" value="PreATP-grasp_dom_sf"/>
</dbReference>
<dbReference type="Gene3D" id="3.40.50.20">
    <property type="match status" value="1"/>
</dbReference>
<feature type="binding site" evidence="15">
    <location>
        <position position="254"/>
    </location>
    <ligand>
        <name>Mg(2+)</name>
        <dbReference type="ChEBI" id="CHEBI:18420"/>
        <label>1</label>
    </ligand>
</feature>
<evidence type="ECO:0000256" key="16">
    <source>
        <dbReference type="PROSITE-ProRule" id="PRU00409"/>
    </source>
</evidence>
<evidence type="ECO:0000256" key="13">
    <source>
        <dbReference type="HAMAP-Rule" id="MF_00047"/>
    </source>
</evidence>
<evidence type="ECO:0000256" key="9">
    <source>
        <dbReference type="ARBA" id="ARBA00022960"/>
    </source>
</evidence>
<evidence type="ECO:0000256" key="6">
    <source>
        <dbReference type="ARBA" id="ARBA00022598"/>
    </source>
</evidence>
<evidence type="ECO:0000313" key="19">
    <source>
        <dbReference type="Proteomes" id="UP000644507"/>
    </source>
</evidence>
<feature type="binding site" evidence="15">
    <location>
        <position position="269"/>
    </location>
    <ligand>
        <name>Mg(2+)</name>
        <dbReference type="ChEBI" id="CHEBI:18420"/>
        <label>2</label>
    </ligand>
</feature>
<dbReference type="InterPro" id="IPR000291">
    <property type="entry name" value="D-Ala_lig_Van_CS"/>
</dbReference>
<comment type="catalytic activity">
    <reaction evidence="12 13">
        <text>2 D-alanine + ATP = D-alanyl-D-alanine + ADP + phosphate + H(+)</text>
        <dbReference type="Rhea" id="RHEA:11224"/>
        <dbReference type="ChEBI" id="CHEBI:15378"/>
        <dbReference type="ChEBI" id="CHEBI:30616"/>
        <dbReference type="ChEBI" id="CHEBI:43474"/>
        <dbReference type="ChEBI" id="CHEBI:57416"/>
        <dbReference type="ChEBI" id="CHEBI:57822"/>
        <dbReference type="ChEBI" id="CHEBI:456216"/>
        <dbReference type="EC" id="6.3.2.4"/>
    </reaction>
</comment>
<reference evidence="18" key="1">
    <citation type="journal article" date="2014" name="Int. J. Syst. Evol. Microbiol.">
        <title>Complete genome sequence of Corynebacterium casei LMG S-19264T (=DSM 44701T), isolated from a smear-ripened cheese.</title>
        <authorList>
            <consortium name="US DOE Joint Genome Institute (JGI-PGF)"/>
            <person name="Walter F."/>
            <person name="Albersmeier A."/>
            <person name="Kalinowski J."/>
            <person name="Ruckert C."/>
        </authorList>
    </citation>
    <scope>NUCLEOTIDE SEQUENCE</scope>
    <source>
        <strain evidence="18">KCTC 12988</strain>
    </source>
</reference>
<keyword evidence="11 13" id="KW-0961">Cell wall biogenesis/degradation</keyword>
<evidence type="ECO:0000256" key="15">
    <source>
        <dbReference type="PIRSR" id="PIRSR039102-3"/>
    </source>
</evidence>
<evidence type="ECO:0000256" key="5">
    <source>
        <dbReference type="ARBA" id="ARBA00022490"/>
    </source>
</evidence>
<evidence type="ECO:0000256" key="3">
    <source>
        <dbReference type="ARBA" id="ARBA00010871"/>
    </source>
</evidence>
<accession>A0A918WK68</accession>
<dbReference type="InterPro" id="IPR011095">
    <property type="entry name" value="Dala_Dala_lig_C"/>
</dbReference>
<dbReference type="EMBL" id="BMXI01000012">
    <property type="protein sequence ID" value="GHC59047.1"/>
    <property type="molecule type" value="Genomic_DNA"/>
</dbReference>
<keyword evidence="15" id="KW-0460">Magnesium</keyword>
<comment type="cofactor">
    <cofactor evidence="1">
        <name>Mn(2+)</name>
        <dbReference type="ChEBI" id="CHEBI:29035"/>
    </cofactor>
</comment>
<comment type="caution">
    <text evidence="18">The sequence shown here is derived from an EMBL/GenBank/DDBJ whole genome shotgun (WGS) entry which is preliminary data.</text>
</comment>
<organism evidence="18 19">
    <name type="scientific">Roseibacillus persicicus</name>
    <dbReference type="NCBI Taxonomy" id="454148"/>
    <lineage>
        <taxon>Bacteria</taxon>
        <taxon>Pseudomonadati</taxon>
        <taxon>Verrucomicrobiota</taxon>
        <taxon>Verrucomicrobiia</taxon>
        <taxon>Verrucomicrobiales</taxon>
        <taxon>Verrucomicrobiaceae</taxon>
        <taxon>Roseibacillus</taxon>
    </lineage>
</organism>
<protein>
    <recommendedName>
        <fullName evidence="4 13">D-alanine--D-alanine ligase</fullName>
        <ecNumber evidence="4 13">6.3.2.4</ecNumber>
    </recommendedName>
    <alternativeName>
        <fullName evidence="13">D-Ala-D-Ala ligase</fullName>
    </alternativeName>
    <alternativeName>
        <fullName evidence="13">D-alanylalanine synthetase</fullName>
    </alternativeName>
</protein>
<dbReference type="EC" id="6.3.2.4" evidence="4 13"/>
<dbReference type="InterPro" id="IPR005905">
    <property type="entry name" value="D_ala_D_ala"/>
</dbReference>
<dbReference type="GO" id="GO:0009252">
    <property type="term" value="P:peptidoglycan biosynthetic process"/>
    <property type="evidence" value="ECO:0007669"/>
    <property type="project" value="UniProtKB-UniRule"/>
</dbReference>
<feature type="binding site" evidence="15">
    <location>
        <position position="267"/>
    </location>
    <ligand>
        <name>Mg(2+)</name>
        <dbReference type="ChEBI" id="CHEBI:18420"/>
        <label>1</label>
    </ligand>
</feature>
<feature type="active site" evidence="14">
    <location>
        <position position="17"/>
    </location>
</feature>
<dbReference type="AlphaFoldDB" id="A0A918WK68"/>
<dbReference type="InterPro" id="IPR011127">
    <property type="entry name" value="Dala_Dala_lig_N"/>
</dbReference>
<feature type="active site" evidence="14">
    <location>
        <position position="278"/>
    </location>
</feature>
<dbReference type="NCBIfam" id="TIGR01205">
    <property type="entry name" value="D_ala_D_alaTIGR"/>
    <property type="match status" value="1"/>
</dbReference>
<dbReference type="GO" id="GO:0005524">
    <property type="term" value="F:ATP binding"/>
    <property type="evidence" value="ECO:0007669"/>
    <property type="project" value="UniProtKB-UniRule"/>
</dbReference>
<evidence type="ECO:0000256" key="2">
    <source>
        <dbReference type="ARBA" id="ARBA00004496"/>
    </source>
</evidence>
<keyword evidence="15" id="KW-0479">Metal-binding</keyword>
<keyword evidence="9 13" id="KW-0133">Cell shape</keyword>
<dbReference type="Pfam" id="PF01820">
    <property type="entry name" value="Dala_Dala_lig_N"/>
    <property type="match status" value="1"/>
</dbReference>
<reference evidence="18" key="2">
    <citation type="submission" date="2020-09" db="EMBL/GenBank/DDBJ databases">
        <authorList>
            <person name="Sun Q."/>
            <person name="Kim S."/>
        </authorList>
    </citation>
    <scope>NUCLEOTIDE SEQUENCE</scope>
    <source>
        <strain evidence="18">KCTC 12988</strain>
    </source>
</reference>
<dbReference type="Pfam" id="PF07478">
    <property type="entry name" value="Dala_Dala_lig_C"/>
    <property type="match status" value="1"/>
</dbReference>
<dbReference type="Gene3D" id="3.30.470.20">
    <property type="entry name" value="ATP-grasp fold, B domain"/>
    <property type="match status" value="1"/>
</dbReference>
<dbReference type="PROSITE" id="PS00843">
    <property type="entry name" value="DALA_DALA_LIGASE_1"/>
    <property type="match status" value="1"/>
</dbReference>
<dbReference type="InterPro" id="IPR011761">
    <property type="entry name" value="ATP-grasp"/>
</dbReference>
<dbReference type="PROSITE" id="PS00844">
    <property type="entry name" value="DALA_DALA_LIGASE_2"/>
    <property type="match status" value="1"/>
</dbReference>
<dbReference type="PANTHER" id="PTHR23132">
    <property type="entry name" value="D-ALANINE--D-ALANINE LIGASE"/>
    <property type="match status" value="1"/>
</dbReference>
<dbReference type="HAMAP" id="MF_00047">
    <property type="entry name" value="Dala_Dala_lig"/>
    <property type="match status" value="1"/>
</dbReference>
<keyword evidence="19" id="KW-1185">Reference proteome</keyword>
<comment type="similarity">
    <text evidence="3 13">Belongs to the D-alanine--D-alanine ligase family.</text>
</comment>
<evidence type="ECO:0000256" key="10">
    <source>
        <dbReference type="ARBA" id="ARBA00022984"/>
    </source>
</evidence>
<keyword evidence="6 13" id="KW-0436">Ligase</keyword>
<evidence type="ECO:0000256" key="8">
    <source>
        <dbReference type="ARBA" id="ARBA00022840"/>
    </source>
</evidence>
<comment type="cofactor">
    <cofactor evidence="15">
        <name>Mg(2+)</name>
        <dbReference type="ChEBI" id="CHEBI:18420"/>
    </cofactor>
    <cofactor evidence="15">
        <name>Mn(2+)</name>
        <dbReference type="ChEBI" id="CHEBI:29035"/>
    </cofactor>
    <text evidence="15">Binds 2 magnesium or manganese ions per subunit.</text>
</comment>
<feature type="active site" evidence="14">
    <location>
        <position position="141"/>
    </location>
</feature>